<sequence length="69" mass="7828">MRASHCARFNVRFEARIVHAVRWRWPFPTAQYVAHHGVSLRAANATTAQLPGGRGRCSESAWTTRPLRV</sequence>
<reference evidence="2 3" key="1">
    <citation type="journal article" date="2008" name="BMC Genomics">
        <title>Genome sequence and rapid evolution of the rice pathogen Xanthomonas oryzae pv. oryzae PXO99A.</title>
        <authorList>
            <person name="Salzberg S.L."/>
            <person name="Sommer D.D."/>
            <person name="Schatz M.C."/>
            <person name="Phillippy A.M."/>
            <person name="Rabinowicz P.D."/>
            <person name="Tsuge S."/>
            <person name="Furutani A."/>
            <person name="Ochiai H."/>
            <person name="Delcher A.L."/>
            <person name="Kelley D."/>
            <person name="Madupu R."/>
            <person name="Puiu D."/>
            <person name="Radune D."/>
            <person name="Shumway M."/>
            <person name="Trapnell C."/>
            <person name="Aparna G."/>
            <person name="Jha G."/>
            <person name="Pandey A."/>
            <person name="Patil P.B."/>
            <person name="Ishihara H."/>
            <person name="Meyer D.F."/>
            <person name="Szurek B."/>
            <person name="Verdier V."/>
            <person name="Koebnik R."/>
            <person name="Dow J.M."/>
            <person name="Ryan R.P."/>
            <person name="Hirata H."/>
            <person name="Tsuyumu S."/>
            <person name="Won Lee S."/>
            <person name="Seo Y.S."/>
            <person name="Sriariyanum M."/>
            <person name="Ronald P.C."/>
            <person name="Sonti R.V."/>
            <person name="Van Sluys M.A."/>
            <person name="Leach J.E."/>
            <person name="White F.F."/>
            <person name="Bogdanove A.J."/>
        </authorList>
    </citation>
    <scope>NUCLEOTIDE SEQUENCE [LARGE SCALE GENOMIC DNA]</scope>
    <source>
        <strain evidence="2 3">PXO99A</strain>
    </source>
</reference>
<evidence type="ECO:0000313" key="3">
    <source>
        <dbReference type="Proteomes" id="UP000001740"/>
    </source>
</evidence>
<accession>A0A0K0GHV4</accession>
<gene>
    <name evidence="2" type="ordered locus">PXO_04354</name>
</gene>
<dbReference type="HOGENOM" id="CLU_2774998_0_0_6"/>
<dbReference type="KEGG" id="xop:PXO_04354"/>
<evidence type="ECO:0000256" key="1">
    <source>
        <dbReference type="SAM" id="MobiDB-lite"/>
    </source>
</evidence>
<evidence type="ECO:0000313" key="2">
    <source>
        <dbReference type="EMBL" id="ACD57708.1"/>
    </source>
</evidence>
<proteinExistence type="predicted"/>
<protein>
    <submittedName>
        <fullName evidence="2">Uncharacterized protein</fullName>
    </submittedName>
</protein>
<dbReference type="EMBL" id="CP000967">
    <property type="protein sequence ID" value="ACD57708.1"/>
    <property type="molecule type" value="Genomic_DNA"/>
</dbReference>
<dbReference type="AlphaFoldDB" id="A0A0K0GHV4"/>
<organism evidence="2 3">
    <name type="scientific">Xanthomonas oryzae pv. oryzae (strain PXO99A)</name>
    <dbReference type="NCBI Taxonomy" id="360094"/>
    <lineage>
        <taxon>Bacteria</taxon>
        <taxon>Pseudomonadati</taxon>
        <taxon>Pseudomonadota</taxon>
        <taxon>Gammaproteobacteria</taxon>
        <taxon>Lysobacterales</taxon>
        <taxon>Lysobacteraceae</taxon>
        <taxon>Xanthomonas</taxon>
    </lineage>
</organism>
<name>A0A0K0GHV4_XANOP</name>
<feature type="region of interest" description="Disordered" evidence="1">
    <location>
        <begin position="49"/>
        <end position="69"/>
    </location>
</feature>
<dbReference type="Proteomes" id="UP000001740">
    <property type="component" value="Chromosome"/>
</dbReference>